<dbReference type="GO" id="GO:0008121">
    <property type="term" value="F:quinol-cytochrome-c reductase activity"/>
    <property type="evidence" value="ECO:0007669"/>
    <property type="project" value="InterPro"/>
</dbReference>
<sequence length="371" mass="43087">MLTRKSHPIFKSINNMLIDLPAPSNISYFWNLGSLLGICLMIQLISGIFLSLRYCSDTSLAFNSVNLMTRDVNFAWMIRIIHANGASLFFFLVYLHIGRGIYFYSFNFLMMWTSGIILLFLLMATAFLGYVLPWGQMSFWGATVITNLLTAIPYAGNSITTWLWGGFTINKATLMRFYSFHFILPFIMLVFVLIHLIFLHEKGSSNPLGNPFNIDKLKFHPFFTLKDIFGIFLMLLMFNFLIFSNPYLFFDADNFMPANPLVTPPHIQPEWYFLFAYAILRSIPNKVGGVMALFFSILILISLPLTTKNYFKMPNMYPINKILFYIFFMSFMFLTFLGACPIETPFIFLSQTMTIIYFLFFFLFPISTLYK</sequence>
<feature type="transmembrane region" description="Helical" evidence="19">
    <location>
        <begin position="177"/>
        <end position="199"/>
    </location>
</feature>
<evidence type="ECO:0000256" key="14">
    <source>
        <dbReference type="ARBA" id="ARBA00023075"/>
    </source>
</evidence>
<name>A0A6B9WH10_9ACAR</name>
<feature type="transmembrane region" description="Helical" evidence="19">
    <location>
        <begin position="290"/>
        <end position="310"/>
    </location>
</feature>
<dbReference type="InterPro" id="IPR005797">
    <property type="entry name" value="Cyt_b/b6_N"/>
</dbReference>
<feature type="transmembrane region" description="Helical" evidence="19">
    <location>
        <begin position="228"/>
        <end position="250"/>
    </location>
</feature>
<evidence type="ECO:0000256" key="11">
    <source>
        <dbReference type="ARBA" id="ARBA00022982"/>
    </source>
</evidence>
<protein>
    <recommendedName>
        <fullName evidence="4 19">Cytochrome b</fullName>
    </recommendedName>
</protein>
<keyword evidence="16 19" id="KW-0472">Membrane</keyword>
<evidence type="ECO:0000256" key="12">
    <source>
        <dbReference type="ARBA" id="ARBA00022989"/>
    </source>
</evidence>
<gene>
    <name evidence="22" type="primary">cytb</name>
</gene>
<keyword evidence="10" id="KW-0999">Mitochondrion inner membrane</keyword>
<keyword evidence="8 19" id="KW-0812">Transmembrane</keyword>
<feature type="transmembrane region" description="Helical" evidence="19">
    <location>
        <begin position="322"/>
        <end position="339"/>
    </location>
</feature>
<evidence type="ECO:0000259" key="21">
    <source>
        <dbReference type="PROSITE" id="PS51003"/>
    </source>
</evidence>
<dbReference type="GO" id="GO:0005743">
    <property type="term" value="C:mitochondrial inner membrane"/>
    <property type="evidence" value="ECO:0007669"/>
    <property type="project" value="UniProtKB-SubCell"/>
</dbReference>
<comment type="cofactor">
    <cofactor evidence="19">
        <name>heme b</name>
        <dbReference type="ChEBI" id="CHEBI:60344"/>
    </cofactor>
    <text evidence="19">Binds 2 heme groups non-covalently.</text>
</comment>
<keyword evidence="6 18" id="KW-0349">Heme</keyword>
<evidence type="ECO:0000256" key="9">
    <source>
        <dbReference type="ARBA" id="ARBA00022723"/>
    </source>
</evidence>
<feature type="binding site" evidence="17">
    <location>
        <position position="200"/>
    </location>
    <ligand>
        <name>a ubiquinone</name>
        <dbReference type="ChEBI" id="CHEBI:16389"/>
    </ligand>
</feature>
<feature type="binding site" description="axial binding residue" evidence="18">
    <location>
        <position position="181"/>
    </location>
    <ligand>
        <name>heme b</name>
        <dbReference type="ChEBI" id="CHEBI:60344"/>
        <label>b562</label>
    </ligand>
    <ligandPart>
        <name>Fe</name>
        <dbReference type="ChEBI" id="CHEBI:18248"/>
    </ligandPart>
</feature>
<keyword evidence="5 19" id="KW-0813">Transport</keyword>
<evidence type="ECO:0000256" key="2">
    <source>
        <dbReference type="ARBA" id="ARBA00004448"/>
    </source>
</evidence>
<dbReference type="CDD" id="cd00284">
    <property type="entry name" value="Cytochrome_b_N"/>
    <property type="match status" value="1"/>
</dbReference>
<dbReference type="SUPFAM" id="SSF81342">
    <property type="entry name" value="Transmembrane di-heme cytochromes"/>
    <property type="match status" value="1"/>
</dbReference>
<feature type="transmembrane region" description="Helical" evidence="19">
    <location>
        <begin position="144"/>
        <end position="165"/>
    </location>
</feature>
<feature type="transmembrane region" description="Helical" evidence="19">
    <location>
        <begin position="28"/>
        <end position="55"/>
    </location>
</feature>
<comment type="cofactor">
    <cofactor evidence="18">
        <name>heme</name>
        <dbReference type="ChEBI" id="CHEBI:30413"/>
    </cofactor>
    <text evidence="18">Binds 2 heme groups non-covalently.</text>
</comment>
<evidence type="ECO:0000256" key="7">
    <source>
        <dbReference type="ARBA" id="ARBA00022660"/>
    </source>
</evidence>
<keyword evidence="15 19" id="KW-0496">Mitochondrion</keyword>
<evidence type="ECO:0000256" key="19">
    <source>
        <dbReference type="RuleBase" id="RU362117"/>
    </source>
</evidence>
<reference evidence="22" key="1">
    <citation type="journal article" date="2019" name="Zool. Scr.">
        <title>Mitochondrial genome reorganization characterizes various lineages of mesostigmatid mites (Acari: Parasitiformes).</title>
        <authorList>
            <person name="Li W.-N."/>
            <person name="Shao R."/>
            <person name="Zhang Q."/>
            <person name="Deng W."/>
            <person name="Xue X.-F."/>
        </authorList>
    </citation>
    <scope>NUCLEOTIDE SEQUENCE</scope>
</reference>
<dbReference type="GO" id="GO:0045275">
    <property type="term" value="C:respiratory chain complex III"/>
    <property type="evidence" value="ECO:0007669"/>
    <property type="project" value="InterPro"/>
</dbReference>
<evidence type="ECO:0000256" key="13">
    <source>
        <dbReference type="ARBA" id="ARBA00023004"/>
    </source>
</evidence>
<geneLocation type="mitochondrion" evidence="22"/>
<feature type="transmembrane region" description="Helical" evidence="19">
    <location>
        <begin position="109"/>
        <end position="132"/>
    </location>
</feature>
<evidence type="ECO:0000256" key="5">
    <source>
        <dbReference type="ARBA" id="ARBA00022448"/>
    </source>
</evidence>
<dbReference type="PROSITE" id="PS51002">
    <property type="entry name" value="CYTB_NTER"/>
    <property type="match status" value="1"/>
</dbReference>
<dbReference type="GO" id="GO:0016491">
    <property type="term" value="F:oxidoreductase activity"/>
    <property type="evidence" value="ECO:0007669"/>
    <property type="project" value="UniProtKB-UniRule"/>
</dbReference>
<dbReference type="Pfam" id="PF00032">
    <property type="entry name" value="Cytochrom_B_C"/>
    <property type="match status" value="1"/>
</dbReference>
<dbReference type="GO" id="GO:0006122">
    <property type="term" value="P:mitochondrial electron transport, ubiquinol to cytochrome c"/>
    <property type="evidence" value="ECO:0007669"/>
    <property type="project" value="TreeGrafter"/>
</dbReference>
<evidence type="ECO:0000259" key="20">
    <source>
        <dbReference type="PROSITE" id="PS51002"/>
    </source>
</evidence>
<keyword evidence="12 19" id="KW-1133">Transmembrane helix</keyword>
<dbReference type="PIRSF" id="PIRSF038885">
    <property type="entry name" value="COB"/>
    <property type="match status" value="1"/>
</dbReference>
<dbReference type="PROSITE" id="PS51003">
    <property type="entry name" value="CYTB_CTER"/>
    <property type="match status" value="1"/>
</dbReference>
<evidence type="ECO:0000256" key="18">
    <source>
        <dbReference type="PIRSR" id="PIRSR038885-2"/>
    </source>
</evidence>
<dbReference type="PANTHER" id="PTHR19271:SF16">
    <property type="entry name" value="CYTOCHROME B"/>
    <property type="match status" value="1"/>
</dbReference>
<comment type="subcellular location">
    <subcellularLocation>
        <location evidence="2">Mitochondrion inner membrane</location>
        <topology evidence="2">Multi-pass membrane protein</topology>
    </subcellularLocation>
</comment>
<dbReference type="PANTHER" id="PTHR19271">
    <property type="entry name" value="CYTOCHROME B"/>
    <property type="match status" value="1"/>
</dbReference>
<feature type="binding site" description="axial binding residue" evidence="18">
    <location>
        <position position="96"/>
    </location>
    <ligand>
        <name>heme b</name>
        <dbReference type="ChEBI" id="CHEBI:60344"/>
        <label>b566</label>
    </ligand>
    <ligandPart>
        <name>Fe</name>
        <dbReference type="ChEBI" id="CHEBI:18248"/>
    </ligandPart>
</feature>
<evidence type="ECO:0000256" key="6">
    <source>
        <dbReference type="ARBA" id="ARBA00022617"/>
    </source>
</evidence>
<dbReference type="InterPro" id="IPR005798">
    <property type="entry name" value="Cyt_b/b6_C"/>
</dbReference>
<keyword evidence="7 19" id="KW-0679">Respiratory chain</keyword>
<evidence type="ECO:0000256" key="3">
    <source>
        <dbReference type="ARBA" id="ARBA00011649"/>
    </source>
</evidence>
<feature type="domain" description="Cytochrome b/b6 N-terminal region profile" evidence="20">
    <location>
        <begin position="1"/>
        <end position="208"/>
    </location>
</feature>
<dbReference type="GO" id="GO:0046872">
    <property type="term" value="F:metal ion binding"/>
    <property type="evidence" value="ECO:0007669"/>
    <property type="project" value="UniProtKB-UniRule"/>
</dbReference>
<dbReference type="InterPro" id="IPR016174">
    <property type="entry name" value="Di-haem_cyt_TM"/>
</dbReference>
<proteinExistence type="inferred from homology"/>
<keyword evidence="11 19" id="KW-0249">Electron transport</keyword>
<evidence type="ECO:0000256" key="16">
    <source>
        <dbReference type="ARBA" id="ARBA00023136"/>
    </source>
</evidence>
<organism evidence="22">
    <name type="scientific">Macrocheles nataliae</name>
    <dbReference type="NCBI Taxonomy" id="2058476"/>
    <lineage>
        <taxon>Eukaryota</taxon>
        <taxon>Metazoa</taxon>
        <taxon>Ecdysozoa</taxon>
        <taxon>Arthropoda</taxon>
        <taxon>Chelicerata</taxon>
        <taxon>Arachnida</taxon>
        <taxon>Acari</taxon>
        <taxon>Parasitiformes</taxon>
        <taxon>Mesostigmata</taxon>
        <taxon>Gamasina</taxon>
        <taxon>Eviphidoidea</taxon>
        <taxon>Macrochelidae</taxon>
        <taxon>Macrocheles</taxon>
    </lineage>
</organism>
<feature type="transmembrane region" description="Helical" evidence="19">
    <location>
        <begin position="76"/>
        <end position="97"/>
    </location>
</feature>
<evidence type="ECO:0000256" key="4">
    <source>
        <dbReference type="ARBA" id="ARBA00013531"/>
    </source>
</evidence>
<dbReference type="InterPro" id="IPR036150">
    <property type="entry name" value="Cyt_b/b6_C_sf"/>
</dbReference>
<dbReference type="AlphaFoldDB" id="A0A6B9WH10"/>
<evidence type="ECO:0000313" key="22">
    <source>
        <dbReference type="EMBL" id="QHQ98544.1"/>
    </source>
</evidence>
<feature type="binding site" description="axial binding residue" evidence="18">
    <location>
        <position position="195"/>
    </location>
    <ligand>
        <name>heme b</name>
        <dbReference type="ChEBI" id="CHEBI:60344"/>
        <label>b566</label>
    </ligand>
    <ligandPart>
        <name>Fe</name>
        <dbReference type="ChEBI" id="CHEBI:18248"/>
    </ligandPart>
</feature>
<accession>A0A6B9WH10</accession>
<dbReference type="Pfam" id="PF00033">
    <property type="entry name" value="Cytochrome_B"/>
    <property type="match status" value="1"/>
</dbReference>
<evidence type="ECO:0000256" key="1">
    <source>
        <dbReference type="ARBA" id="ARBA00002566"/>
    </source>
</evidence>
<dbReference type="InterPro" id="IPR027387">
    <property type="entry name" value="Cytb/b6-like_sf"/>
</dbReference>
<dbReference type="EMBL" id="MK270527">
    <property type="protein sequence ID" value="QHQ98544.1"/>
    <property type="molecule type" value="Genomic_DNA"/>
</dbReference>
<comment type="similarity">
    <text evidence="19">Belongs to the cytochrome b family.</text>
</comment>
<dbReference type="Gene3D" id="1.20.810.10">
    <property type="entry name" value="Cytochrome Bc1 Complex, Chain C"/>
    <property type="match status" value="1"/>
</dbReference>
<comment type="subunit">
    <text evidence="3">The main subunits of complex b-c1 are: cytochrome b, cytochrome c1 and the Rieske protein.</text>
</comment>
<dbReference type="SUPFAM" id="SSF81648">
    <property type="entry name" value="a domain/subunit of cytochrome bc1 complex (Ubiquinol-cytochrome c reductase)"/>
    <property type="match status" value="1"/>
</dbReference>
<evidence type="ECO:0000256" key="8">
    <source>
        <dbReference type="ARBA" id="ARBA00022692"/>
    </source>
</evidence>
<feature type="domain" description="Cytochrome b/b6 C-terminal region profile" evidence="21">
    <location>
        <begin position="209"/>
        <end position="371"/>
    </location>
</feature>
<dbReference type="InterPro" id="IPR030689">
    <property type="entry name" value="Cytochrome_b"/>
</dbReference>
<comment type="function">
    <text evidence="1 19">Component of the ubiquinol-cytochrome c reductase complex (complex III or cytochrome b-c1 complex) that is part of the mitochondrial respiratory chain. The b-c1 complex mediates electron transfer from ubiquinol to cytochrome c. Contributes to the generation of a proton gradient across the mitochondrial membrane that is then used for ATP synthesis.</text>
</comment>
<feature type="transmembrane region" description="Helical" evidence="19">
    <location>
        <begin position="345"/>
        <end position="366"/>
    </location>
</feature>
<evidence type="ECO:0000256" key="15">
    <source>
        <dbReference type="ARBA" id="ARBA00023128"/>
    </source>
</evidence>
<dbReference type="CDD" id="cd00290">
    <property type="entry name" value="cytochrome_b_C"/>
    <property type="match status" value="1"/>
</dbReference>
<evidence type="ECO:0000256" key="10">
    <source>
        <dbReference type="ARBA" id="ARBA00022792"/>
    </source>
</evidence>
<keyword evidence="13 18" id="KW-0408">Iron</keyword>
<feature type="binding site" description="axial binding residue" evidence="18">
    <location>
        <position position="82"/>
    </location>
    <ligand>
        <name>heme b</name>
        <dbReference type="ChEBI" id="CHEBI:60344"/>
        <label>b562</label>
    </ligand>
    <ligandPart>
        <name>Fe</name>
        <dbReference type="ChEBI" id="CHEBI:18248"/>
    </ligandPart>
</feature>
<keyword evidence="14" id="KW-0830">Ubiquinone</keyword>
<keyword evidence="9 18" id="KW-0479">Metal-binding</keyword>
<dbReference type="InterPro" id="IPR048260">
    <property type="entry name" value="Cytochrome_b_C_euk/bac"/>
</dbReference>
<evidence type="ECO:0000256" key="17">
    <source>
        <dbReference type="PIRSR" id="PIRSR038885-1"/>
    </source>
</evidence>
<dbReference type="InterPro" id="IPR048259">
    <property type="entry name" value="Cytochrome_b_N_euk/bac"/>
</dbReference>